<comment type="caution">
    <text evidence="3">The sequence shown here is derived from an EMBL/GenBank/DDBJ whole genome shotgun (WGS) entry which is preliminary data.</text>
</comment>
<feature type="transmembrane region" description="Helical" evidence="2">
    <location>
        <begin position="12"/>
        <end position="31"/>
    </location>
</feature>
<feature type="compositionally biased region" description="Basic and acidic residues" evidence="1">
    <location>
        <begin position="51"/>
        <end position="63"/>
    </location>
</feature>
<dbReference type="Proteomes" id="UP000216147">
    <property type="component" value="Unassembled WGS sequence"/>
</dbReference>
<feature type="region of interest" description="Disordered" evidence="1">
    <location>
        <begin position="51"/>
        <end position="70"/>
    </location>
</feature>
<evidence type="ECO:0000313" key="3">
    <source>
        <dbReference type="EMBL" id="OYX58571.1"/>
    </source>
</evidence>
<organism evidence="3 4">
    <name type="scientific">Brevundimonas subvibrioides</name>
    <dbReference type="NCBI Taxonomy" id="74313"/>
    <lineage>
        <taxon>Bacteria</taxon>
        <taxon>Pseudomonadati</taxon>
        <taxon>Pseudomonadota</taxon>
        <taxon>Alphaproteobacteria</taxon>
        <taxon>Caulobacterales</taxon>
        <taxon>Caulobacteraceae</taxon>
        <taxon>Brevundimonas</taxon>
    </lineage>
</organism>
<evidence type="ECO:0000256" key="2">
    <source>
        <dbReference type="SAM" id="Phobius"/>
    </source>
</evidence>
<accession>A0A258HNL5</accession>
<protein>
    <submittedName>
        <fullName evidence="3">Uncharacterized protein</fullName>
    </submittedName>
</protein>
<keyword evidence="2" id="KW-0812">Transmembrane</keyword>
<dbReference type="EMBL" id="NCEQ01000002">
    <property type="protein sequence ID" value="OYX58571.1"/>
    <property type="molecule type" value="Genomic_DNA"/>
</dbReference>
<proteinExistence type="predicted"/>
<dbReference type="AlphaFoldDB" id="A0A258HNL5"/>
<evidence type="ECO:0000313" key="4">
    <source>
        <dbReference type="Proteomes" id="UP000216147"/>
    </source>
</evidence>
<gene>
    <name evidence="3" type="ORF">B7Y86_02475</name>
</gene>
<keyword evidence="2" id="KW-0472">Membrane</keyword>
<sequence>MTLFGTTLDGAQIAALVGLLATLALWLIVLGRERGYARWFRQWEASRKARLDAENGVRPEQKRKPTGPWG</sequence>
<keyword evidence="2" id="KW-1133">Transmembrane helix</keyword>
<reference evidence="3 4" key="1">
    <citation type="submission" date="2017-03" db="EMBL/GenBank/DDBJ databases">
        <title>Lifting the veil on microbial sulfur biogeochemistry in mining wastewaters.</title>
        <authorList>
            <person name="Kantor R.S."/>
            <person name="Colenbrander Nelson T."/>
            <person name="Marshall S."/>
            <person name="Bennett D."/>
            <person name="Apte S."/>
            <person name="Camacho D."/>
            <person name="Thomas B.C."/>
            <person name="Warren L.A."/>
            <person name="Banfield J.F."/>
        </authorList>
    </citation>
    <scope>NUCLEOTIDE SEQUENCE [LARGE SCALE GENOMIC DNA]</scope>
    <source>
        <strain evidence="3">32-68-21</strain>
    </source>
</reference>
<evidence type="ECO:0000256" key="1">
    <source>
        <dbReference type="SAM" id="MobiDB-lite"/>
    </source>
</evidence>
<name>A0A258HNL5_9CAUL</name>